<name>A0AAE1EMB4_PETCI</name>
<gene>
    <name evidence="1" type="ORF">Pcinc_036105</name>
</gene>
<organism evidence="1 2">
    <name type="scientific">Petrolisthes cinctipes</name>
    <name type="common">Flat porcelain crab</name>
    <dbReference type="NCBI Taxonomy" id="88211"/>
    <lineage>
        <taxon>Eukaryota</taxon>
        <taxon>Metazoa</taxon>
        <taxon>Ecdysozoa</taxon>
        <taxon>Arthropoda</taxon>
        <taxon>Crustacea</taxon>
        <taxon>Multicrustacea</taxon>
        <taxon>Malacostraca</taxon>
        <taxon>Eumalacostraca</taxon>
        <taxon>Eucarida</taxon>
        <taxon>Decapoda</taxon>
        <taxon>Pleocyemata</taxon>
        <taxon>Anomura</taxon>
        <taxon>Galatheoidea</taxon>
        <taxon>Porcellanidae</taxon>
        <taxon>Petrolisthes</taxon>
    </lineage>
</organism>
<evidence type="ECO:0000313" key="1">
    <source>
        <dbReference type="EMBL" id="KAK3857652.1"/>
    </source>
</evidence>
<accession>A0AAE1EMB4</accession>
<proteinExistence type="predicted"/>
<comment type="caution">
    <text evidence="1">The sequence shown here is derived from an EMBL/GenBank/DDBJ whole genome shotgun (WGS) entry which is preliminary data.</text>
</comment>
<dbReference type="AlphaFoldDB" id="A0AAE1EMB4"/>
<dbReference type="EMBL" id="JAWQEG010005551">
    <property type="protein sequence ID" value="KAK3857652.1"/>
    <property type="molecule type" value="Genomic_DNA"/>
</dbReference>
<evidence type="ECO:0000313" key="2">
    <source>
        <dbReference type="Proteomes" id="UP001286313"/>
    </source>
</evidence>
<keyword evidence="2" id="KW-1185">Reference proteome</keyword>
<sequence>MIQHLKTYNPPKRGIITHNEDQRQRAAHIRYSLPTTYDDSYDIDAYACPIKDAVENFLLWEIVNTATINHVWRLLVLQLCQSSQDKVNPAVLSVVEAESATLTAAKAVLDFQDVSIQGVQEAQMVAEQQDPQEVLQQVNEEDEAAETAAKGRQENIQQEQQMESDILPMHISSNIRHALEKLNEEAQALETLQLRRERVLFAVENAFCYYEDRHHQLVNRRQTLITRFLSSSLNYQSNNLLIKNKMKRTMQHQWCQQ</sequence>
<dbReference type="Proteomes" id="UP001286313">
    <property type="component" value="Unassembled WGS sequence"/>
</dbReference>
<protein>
    <submittedName>
        <fullName evidence="1">Uncharacterized protein</fullName>
    </submittedName>
</protein>
<reference evidence="1" key="1">
    <citation type="submission" date="2023-10" db="EMBL/GenBank/DDBJ databases">
        <title>Genome assemblies of two species of porcelain crab, Petrolisthes cinctipes and Petrolisthes manimaculis (Anomura: Porcellanidae).</title>
        <authorList>
            <person name="Angst P."/>
        </authorList>
    </citation>
    <scope>NUCLEOTIDE SEQUENCE</scope>
    <source>
        <strain evidence="1">PB745_01</strain>
        <tissue evidence="1">Gill</tissue>
    </source>
</reference>